<evidence type="ECO:0000256" key="5">
    <source>
        <dbReference type="ARBA" id="ARBA00022641"/>
    </source>
</evidence>
<comment type="similarity">
    <text evidence="2 9">Belongs to the phytosulfokine family.</text>
</comment>
<comment type="subcellular location">
    <subcellularLocation>
        <location evidence="1 9">Secreted</location>
    </subcellularLocation>
</comment>
<dbReference type="PANTHER" id="PTHR33285">
    <property type="entry name" value="PHYTOSULFOKINES 3"/>
    <property type="match status" value="1"/>
</dbReference>
<evidence type="ECO:0000313" key="11">
    <source>
        <dbReference type="Proteomes" id="UP000631114"/>
    </source>
</evidence>
<dbReference type="EMBL" id="JADFTS010000008">
    <property type="protein sequence ID" value="KAF9591134.1"/>
    <property type="molecule type" value="Genomic_DNA"/>
</dbReference>
<dbReference type="OrthoDB" id="1914102at2759"/>
<dbReference type="Pfam" id="PF06404">
    <property type="entry name" value="PSK"/>
    <property type="match status" value="1"/>
</dbReference>
<name>A0A835H157_9MAGN</name>
<evidence type="ECO:0000256" key="6">
    <source>
        <dbReference type="ARBA" id="ARBA00022729"/>
    </source>
</evidence>
<dbReference type="Proteomes" id="UP000631114">
    <property type="component" value="Unassembled WGS sequence"/>
</dbReference>
<proteinExistence type="inferred from homology"/>
<dbReference type="AlphaFoldDB" id="A0A835H157"/>
<evidence type="ECO:0000256" key="3">
    <source>
        <dbReference type="ARBA" id="ARBA00022473"/>
    </source>
</evidence>
<organism evidence="10 11">
    <name type="scientific">Coptis chinensis</name>
    <dbReference type="NCBI Taxonomy" id="261450"/>
    <lineage>
        <taxon>Eukaryota</taxon>
        <taxon>Viridiplantae</taxon>
        <taxon>Streptophyta</taxon>
        <taxon>Embryophyta</taxon>
        <taxon>Tracheophyta</taxon>
        <taxon>Spermatophyta</taxon>
        <taxon>Magnoliopsida</taxon>
        <taxon>Ranunculales</taxon>
        <taxon>Ranunculaceae</taxon>
        <taxon>Coptidoideae</taxon>
        <taxon>Coptis</taxon>
    </lineage>
</organism>
<keyword evidence="4 9" id="KW-0964">Secreted</keyword>
<accession>A0A835H157</accession>
<comment type="PTM">
    <text evidence="9">PSK-alpha is produced by endopeptidase digestion. PSK-beta is produced from PSK-alpha by exopeptidase digestion.</text>
</comment>
<keyword evidence="3 9" id="KW-0217">Developmental protein</keyword>
<comment type="caution">
    <text evidence="10">The sequence shown here is derived from an EMBL/GenBank/DDBJ whole genome shotgun (WGS) entry which is preliminary data.</text>
</comment>
<feature type="chain" id="PRO_5033107970" description="Phytosulfokine" evidence="9">
    <location>
        <begin position="25"/>
        <end position="101"/>
    </location>
</feature>
<evidence type="ECO:0000256" key="1">
    <source>
        <dbReference type="ARBA" id="ARBA00004613"/>
    </source>
</evidence>
<reference evidence="10 11" key="1">
    <citation type="submission" date="2020-10" db="EMBL/GenBank/DDBJ databases">
        <title>The Coptis chinensis genome and diversification of protoberbering-type alkaloids.</title>
        <authorList>
            <person name="Wang B."/>
            <person name="Shu S."/>
            <person name="Song C."/>
            <person name="Liu Y."/>
        </authorList>
    </citation>
    <scope>NUCLEOTIDE SEQUENCE [LARGE SCALE GENOMIC DNA]</scope>
    <source>
        <strain evidence="10">HL-2020</strain>
        <tissue evidence="10">Leaf</tissue>
    </source>
</reference>
<dbReference type="GO" id="GO:0030154">
    <property type="term" value="P:cell differentiation"/>
    <property type="evidence" value="ECO:0007669"/>
    <property type="project" value="UniProtKB-UniRule"/>
</dbReference>
<keyword evidence="5 9" id="KW-0765">Sulfation</keyword>
<evidence type="ECO:0000256" key="8">
    <source>
        <dbReference type="ARBA" id="ARBA00023030"/>
    </source>
</evidence>
<dbReference type="InterPro" id="IPR009438">
    <property type="entry name" value="Phytosulfokine"/>
</dbReference>
<dbReference type="GO" id="GO:0008083">
    <property type="term" value="F:growth factor activity"/>
    <property type="evidence" value="ECO:0007669"/>
    <property type="project" value="UniProtKB-UniRule"/>
</dbReference>
<comment type="PTM">
    <text evidence="9">Sulfation is important for activity and for the binding to a putative membrane receptor.</text>
</comment>
<evidence type="ECO:0000256" key="7">
    <source>
        <dbReference type="ARBA" id="ARBA00022782"/>
    </source>
</evidence>
<keyword evidence="11" id="KW-1185">Reference proteome</keyword>
<dbReference type="GO" id="GO:0005576">
    <property type="term" value="C:extracellular region"/>
    <property type="evidence" value="ECO:0007669"/>
    <property type="project" value="UniProtKB-SubCell"/>
</dbReference>
<evidence type="ECO:0000256" key="9">
    <source>
        <dbReference type="RuleBase" id="RU368031"/>
    </source>
</evidence>
<keyword evidence="7 9" id="KW-0221">Differentiation</keyword>
<evidence type="ECO:0000313" key="10">
    <source>
        <dbReference type="EMBL" id="KAF9591134.1"/>
    </source>
</evidence>
<gene>
    <name evidence="10" type="ORF">IFM89_002089</name>
</gene>
<evidence type="ECO:0000256" key="2">
    <source>
        <dbReference type="ARBA" id="ARBA00010781"/>
    </source>
</evidence>
<keyword evidence="6 9" id="KW-0732">Signal</keyword>
<dbReference type="GO" id="GO:0008283">
    <property type="term" value="P:cell population proliferation"/>
    <property type="evidence" value="ECO:0007669"/>
    <property type="project" value="UniProtKB-UniRule"/>
</dbReference>
<keyword evidence="8 9" id="KW-0339">Growth factor</keyword>
<sequence length="101" mass="11737">MKRSFQFNTFLLLLVLVLLSSAYSTTTATTARFLIPIQGEKEHNVHEFPQKSPVLEIEQEDKSDDLMGMEHCENKDEECINRRMTAEAHLDYIYTQHHKGP</sequence>
<evidence type="ECO:0000256" key="4">
    <source>
        <dbReference type="ARBA" id="ARBA00022525"/>
    </source>
</evidence>
<comment type="function">
    <text evidence="9">Promotes plant cell differentiation, organogenesis and somatic embryogenesis as well as cell proliferation.</text>
</comment>
<dbReference type="PANTHER" id="PTHR33285:SF33">
    <property type="entry name" value="PHYTOSULFOKINE"/>
    <property type="match status" value="1"/>
</dbReference>
<protein>
    <recommendedName>
        <fullName evidence="9">Phytosulfokine</fullName>
    </recommendedName>
    <component>
        <recommendedName>
            <fullName evidence="9">Phytosulfokine-alpha</fullName>
            <shortName evidence="9">PSK-alpha</shortName>
            <shortName evidence="9">Phytosulfokine-a</shortName>
        </recommendedName>
    </component>
    <component>
        <recommendedName>
            <fullName evidence="9">Phytosulfokine-beta</fullName>
            <shortName evidence="9">PSK-beta</shortName>
            <shortName evidence="9">Phytosulfokine-b</shortName>
        </recommendedName>
    </component>
</protein>
<feature type="signal peptide" evidence="9">
    <location>
        <begin position="1"/>
        <end position="24"/>
    </location>
</feature>